<evidence type="ECO:0000313" key="2">
    <source>
        <dbReference type="EMBL" id="XBV83928.1"/>
    </source>
</evidence>
<keyword evidence="1" id="KW-1133">Transmembrane helix</keyword>
<evidence type="ECO:0000256" key="1">
    <source>
        <dbReference type="SAM" id="Phobius"/>
    </source>
</evidence>
<feature type="transmembrane region" description="Helical" evidence="1">
    <location>
        <begin position="77"/>
        <end position="97"/>
    </location>
</feature>
<keyword evidence="2" id="KW-0614">Plasmid</keyword>
<proteinExistence type="predicted"/>
<gene>
    <name evidence="2" type="ORF">ABOD76_04360</name>
</gene>
<keyword evidence="1" id="KW-0472">Membrane</keyword>
<protein>
    <submittedName>
        <fullName evidence="2">Uncharacterized protein</fullName>
    </submittedName>
</protein>
<geneLocation type="plasmid" evidence="2">
    <name>pDson03</name>
</geneLocation>
<sequence length="104" mass="11298">MSFSCDRAVHDPEAKELRHTLRQGGARYLVVAGLLLLGWVITSEILALAQAPGASARHPADQIISPVLVDVDLTAVVFFRLTALQMMLEAALCVAFVEWKRSPG</sequence>
<dbReference type="KEGG" id="dsc:ABOD76_04360"/>
<organism evidence="2">
    <name type="scientific">Deinococcus sonorensis KR-87</name>
    <dbReference type="NCBI Taxonomy" id="694439"/>
    <lineage>
        <taxon>Bacteria</taxon>
        <taxon>Thermotogati</taxon>
        <taxon>Deinococcota</taxon>
        <taxon>Deinococci</taxon>
        <taxon>Deinococcales</taxon>
        <taxon>Deinococcaceae</taxon>
        <taxon>Deinococcus</taxon>
    </lineage>
</organism>
<dbReference type="RefSeq" id="WP_350241799.1">
    <property type="nucleotide sequence ID" value="NZ_CP158298.1"/>
</dbReference>
<feature type="transmembrane region" description="Helical" evidence="1">
    <location>
        <begin position="28"/>
        <end position="49"/>
    </location>
</feature>
<dbReference type="AlphaFoldDB" id="A0AAU7U6F6"/>
<accession>A0AAU7U6F6</accession>
<name>A0AAU7U6F6_9DEIO</name>
<reference evidence="2" key="1">
    <citation type="submission" date="2024-06" db="EMBL/GenBank/DDBJ databases">
        <title>Draft Genome Sequence of Deinococcus sonorensis Type Strain KR-87, a Biofilm Producing Representative of the Genus Deinococcus.</title>
        <authorList>
            <person name="Boren L.S."/>
            <person name="Grosso R.A."/>
            <person name="Hugenberg-Cox A.N."/>
            <person name="Hill J.T.E."/>
            <person name="Albert C.M."/>
            <person name="Tuohy J.M."/>
        </authorList>
    </citation>
    <scope>NUCLEOTIDE SEQUENCE</scope>
    <source>
        <strain evidence="2">KR-87</strain>
        <plasmid evidence="2">pDson03</plasmid>
    </source>
</reference>
<dbReference type="EMBL" id="CP158298">
    <property type="protein sequence ID" value="XBV83928.1"/>
    <property type="molecule type" value="Genomic_DNA"/>
</dbReference>
<keyword evidence="1" id="KW-0812">Transmembrane</keyword>